<feature type="signal peptide" evidence="1">
    <location>
        <begin position="1"/>
        <end position="26"/>
    </location>
</feature>
<accession>A0ABP7S1C6</accession>
<comment type="caution">
    <text evidence="3">The sequence shown here is derived from an EMBL/GenBank/DDBJ whole genome shotgun (WGS) entry which is preliminary data.</text>
</comment>
<name>A0ABP7S1C6_9BACT</name>
<dbReference type="Gene3D" id="2.120.10.30">
    <property type="entry name" value="TolB, C-terminal domain"/>
    <property type="match status" value="1"/>
</dbReference>
<dbReference type="SUPFAM" id="SSF50952">
    <property type="entry name" value="Soluble quinoprotein glucose dehydrogenase"/>
    <property type="match status" value="1"/>
</dbReference>
<sequence>MATSVATRFSPFLTAAALLGTFSATAQNDYEKTVKDGYAVHVFKPGQVAATEAYIGQLKAPAGFTVTKFAEQVGNPRMLAVAPNGDVYVSDRTTGAVLLLRDTNKDGKADLTKEVAKRPDLHGLALRDGKLYISAIRELYAADIKADGTLGELKTLYQDLPDAGQHPNRTINFGPDGKLYLSVGSTCNACDERNKENATLLQINTDGSGRRVVARGLRNTIGFGWHPATKALWGFDHGIDWLGDEDQREELNEIKEGADYGWPYVYADGKIPPHPQPADMTPQQYAAKTTRPVQLYAAHAAPLGMVFNSGTQFPAEYRNDAFVTMHGSWNRAEPAGYRIVRVRFDAQGRATGIEDFVTGWLVNGNKEQFGRVCGIAQHADGSLLVSDDSNGVIYRVAYPAGTKARQPEKGKVKPRKG</sequence>
<dbReference type="InterPro" id="IPR054539">
    <property type="entry name" value="Beta-prop_PDH"/>
</dbReference>
<evidence type="ECO:0000313" key="3">
    <source>
        <dbReference type="EMBL" id="GAA4005103.1"/>
    </source>
</evidence>
<feature type="domain" description="Pyrroloquinoline quinone-dependent pyranose dehydrogenase beta-propeller" evidence="2">
    <location>
        <begin position="59"/>
        <end position="396"/>
    </location>
</feature>
<protein>
    <submittedName>
        <fullName evidence="3">Sorbosone dehydrogenase family protein</fullName>
    </submittedName>
</protein>
<dbReference type="RefSeq" id="WP_345072229.1">
    <property type="nucleotide sequence ID" value="NZ_BAABDJ010000009.1"/>
</dbReference>
<dbReference type="InterPro" id="IPR011042">
    <property type="entry name" value="6-blade_b-propeller_TolB-like"/>
</dbReference>
<evidence type="ECO:0000259" key="2">
    <source>
        <dbReference type="Pfam" id="PF22807"/>
    </source>
</evidence>
<dbReference type="InterPro" id="IPR011041">
    <property type="entry name" value="Quinoprot_gluc/sorb_DH_b-prop"/>
</dbReference>
<dbReference type="PANTHER" id="PTHR19328:SF53">
    <property type="entry name" value="MEMBRANE PROTEIN"/>
    <property type="match status" value="1"/>
</dbReference>
<dbReference type="EMBL" id="BAABDJ010000009">
    <property type="protein sequence ID" value="GAA4005103.1"/>
    <property type="molecule type" value="Genomic_DNA"/>
</dbReference>
<dbReference type="Pfam" id="PF22807">
    <property type="entry name" value="TrAA12"/>
    <property type="match status" value="1"/>
</dbReference>
<dbReference type="PANTHER" id="PTHR19328">
    <property type="entry name" value="HEDGEHOG-INTERACTING PROTEIN"/>
    <property type="match status" value="1"/>
</dbReference>
<evidence type="ECO:0000256" key="1">
    <source>
        <dbReference type="SAM" id="SignalP"/>
    </source>
</evidence>
<organism evidence="3 4">
    <name type="scientific">Hymenobacter fastidiosus</name>
    <dbReference type="NCBI Taxonomy" id="486264"/>
    <lineage>
        <taxon>Bacteria</taxon>
        <taxon>Pseudomonadati</taxon>
        <taxon>Bacteroidota</taxon>
        <taxon>Cytophagia</taxon>
        <taxon>Cytophagales</taxon>
        <taxon>Hymenobacteraceae</taxon>
        <taxon>Hymenobacter</taxon>
    </lineage>
</organism>
<proteinExistence type="predicted"/>
<reference evidence="4" key="1">
    <citation type="journal article" date="2019" name="Int. J. Syst. Evol. Microbiol.">
        <title>The Global Catalogue of Microorganisms (GCM) 10K type strain sequencing project: providing services to taxonomists for standard genome sequencing and annotation.</title>
        <authorList>
            <consortium name="The Broad Institute Genomics Platform"/>
            <consortium name="The Broad Institute Genome Sequencing Center for Infectious Disease"/>
            <person name="Wu L."/>
            <person name="Ma J."/>
        </authorList>
    </citation>
    <scope>NUCLEOTIDE SEQUENCE [LARGE SCALE GENOMIC DNA]</scope>
    <source>
        <strain evidence="4">JCM 17224</strain>
    </source>
</reference>
<gene>
    <name evidence="3" type="ORF">GCM10022408_16150</name>
</gene>
<evidence type="ECO:0000313" key="4">
    <source>
        <dbReference type="Proteomes" id="UP001500567"/>
    </source>
</evidence>
<feature type="chain" id="PRO_5046611233" evidence="1">
    <location>
        <begin position="27"/>
        <end position="417"/>
    </location>
</feature>
<dbReference type="Proteomes" id="UP001500567">
    <property type="component" value="Unassembled WGS sequence"/>
</dbReference>
<keyword evidence="4" id="KW-1185">Reference proteome</keyword>
<keyword evidence="1" id="KW-0732">Signal</keyword>